<name>F9UJJ0_9BACT</name>
<evidence type="ECO:0000256" key="1">
    <source>
        <dbReference type="SAM" id="Phobius"/>
    </source>
</evidence>
<keyword evidence="3" id="KW-1185">Reference proteome</keyword>
<dbReference type="SUPFAM" id="SSF103473">
    <property type="entry name" value="MFS general substrate transporter"/>
    <property type="match status" value="1"/>
</dbReference>
<reference evidence="2 3" key="1">
    <citation type="journal article" date="2013" name="Genome Announc.">
        <title>Genome Sequence of Mycoplasma columbinum Strain SF7.</title>
        <authorList>
            <person name="Guo Z."/>
            <person name="Xu X."/>
            <person name="Zheng Q."/>
            <person name="Li T."/>
            <person name="Kuang S."/>
            <person name="Zhang Z."/>
            <person name="Chen Y."/>
            <person name="Lu X."/>
            <person name="Zhou R."/>
            <person name="Bi D."/>
            <person name="Jin H."/>
        </authorList>
    </citation>
    <scope>NUCLEOTIDE SEQUENCE [LARGE SCALE GENOMIC DNA]</scope>
    <source>
        <strain evidence="2 3">SF7</strain>
    </source>
</reference>
<feature type="transmembrane region" description="Helical" evidence="1">
    <location>
        <begin position="40"/>
        <end position="63"/>
    </location>
</feature>
<dbReference type="Proteomes" id="UP000004978">
    <property type="component" value="Unassembled WGS sequence"/>
</dbReference>
<keyword evidence="1" id="KW-0812">Transmembrane</keyword>
<evidence type="ECO:0000313" key="2">
    <source>
        <dbReference type="EMBL" id="EGV00371.1"/>
    </source>
</evidence>
<dbReference type="InterPro" id="IPR036259">
    <property type="entry name" value="MFS_trans_sf"/>
</dbReference>
<feature type="transmembrane region" description="Helical" evidence="1">
    <location>
        <begin position="70"/>
        <end position="92"/>
    </location>
</feature>
<sequence>MEKNKLNWILLTISTLLMIIAIIIPSIITKWPFYTDNTYLGLYLLTKLVGFVYFIFVVVYLVIKQRAKGTYLALGALALSSLLMPLVTRLIYLGINNLKQELKIGIFFIYFILIIILITTLTSLYLRLNNKMMKTDKLTKAKSISIREINEDFSTLKKGNNE</sequence>
<organism evidence="2 3">
    <name type="scientific">Mycoplasmopsis columbina SF7</name>
    <dbReference type="NCBI Taxonomy" id="1037410"/>
    <lineage>
        <taxon>Bacteria</taxon>
        <taxon>Bacillati</taxon>
        <taxon>Mycoplasmatota</taxon>
        <taxon>Mycoplasmoidales</taxon>
        <taxon>Metamycoplasmataceae</taxon>
        <taxon>Mycoplasmopsis</taxon>
    </lineage>
</organism>
<comment type="caution">
    <text evidence="2">The sequence shown here is derived from an EMBL/GenBank/DDBJ whole genome shotgun (WGS) entry which is preliminary data.</text>
</comment>
<keyword evidence="1" id="KW-1133">Transmembrane helix</keyword>
<dbReference type="RefSeq" id="WP_006608457.1">
    <property type="nucleotide sequence ID" value="NZ_AFXA01000008.1"/>
</dbReference>
<dbReference type="STRING" id="1037410.MCSF7_00176"/>
<dbReference type="EMBL" id="AFXA01000008">
    <property type="protein sequence ID" value="EGV00371.1"/>
    <property type="molecule type" value="Genomic_DNA"/>
</dbReference>
<proteinExistence type="predicted"/>
<protein>
    <submittedName>
        <fullName evidence="2">Uncharacterized protein</fullName>
    </submittedName>
</protein>
<gene>
    <name evidence="2" type="ORF">MCSF7_00176</name>
</gene>
<feature type="transmembrane region" description="Helical" evidence="1">
    <location>
        <begin position="104"/>
        <end position="126"/>
    </location>
</feature>
<accession>F9UJJ0</accession>
<dbReference type="AlphaFoldDB" id="F9UJJ0"/>
<feature type="transmembrane region" description="Helical" evidence="1">
    <location>
        <begin position="7"/>
        <end position="28"/>
    </location>
</feature>
<keyword evidence="1" id="KW-0472">Membrane</keyword>
<evidence type="ECO:0000313" key="3">
    <source>
        <dbReference type="Proteomes" id="UP000004978"/>
    </source>
</evidence>